<dbReference type="GO" id="GO:1990404">
    <property type="term" value="F:NAD+-protein mono-ADP-ribosyltransferase activity"/>
    <property type="evidence" value="ECO:0007669"/>
    <property type="project" value="TreeGrafter"/>
</dbReference>
<evidence type="ECO:0000256" key="4">
    <source>
        <dbReference type="ARBA" id="ARBA00023027"/>
    </source>
</evidence>
<keyword evidence="6" id="KW-1133">Transmembrane helix</keyword>
<dbReference type="SMART" id="SM00506">
    <property type="entry name" value="A1pp"/>
    <property type="match status" value="1"/>
</dbReference>
<dbReference type="AlphaFoldDB" id="A0A4W6GAI1"/>
<evidence type="ECO:0000256" key="5">
    <source>
        <dbReference type="ARBA" id="ARBA00023242"/>
    </source>
</evidence>
<protein>
    <recommendedName>
        <fullName evidence="7">Macro domain-containing protein</fullName>
    </recommendedName>
</protein>
<dbReference type="GO" id="GO:0005634">
    <property type="term" value="C:nucleus"/>
    <property type="evidence" value="ECO:0007669"/>
    <property type="project" value="UniProtKB-SubCell"/>
</dbReference>
<keyword evidence="6" id="KW-0812">Transmembrane</keyword>
<dbReference type="InterPro" id="IPR057046">
    <property type="entry name" value="PARP14_KH_4"/>
</dbReference>
<evidence type="ECO:0000259" key="7">
    <source>
        <dbReference type="PROSITE" id="PS51154"/>
    </source>
</evidence>
<evidence type="ECO:0000313" key="9">
    <source>
        <dbReference type="Proteomes" id="UP000314980"/>
    </source>
</evidence>
<evidence type="ECO:0000256" key="6">
    <source>
        <dbReference type="SAM" id="Phobius"/>
    </source>
</evidence>
<evidence type="ECO:0000256" key="2">
    <source>
        <dbReference type="ARBA" id="ARBA00022676"/>
    </source>
</evidence>
<dbReference type="PANTHER" id="PTHR14453:SF89">
    <property type="entry name" value="PROTEIN MONO-ADP-RIBOSYLTRANSFERASE PARP14"/>
    <property type="match status" value="1"/>
</dbReference>
<evidence type="ECO:0000256" key="3">
    <source>
        <dbReference type="ARBA" id="ARBA00022679"/>
    </source>
</evidence>
<dbReference type="Ensembl" id="ENSLCAT00010061890.1">
    <property type="protein sequence ID" value="ENSLCAP00010060270.1"/>
    <property type="gene ID" value="ENSLCAG00010028041.1"/>
</dbReference>
<keyword evidence="3" id="KW-0808">Transferase</keyword>
<name>A0A4W6GAI1_LATCA</name>
<reference evidence="8" key="2">
    <citation type="submission" date="2025-08" db="UniProtKB">
        <authorList>
            <consortium name="Ensembl"/>
        </authorList>
    </citation>
    <scope>IDENTIFICATION</scope>
</reference>
<evidence type="ECO:0000256" key="1">
    <source>
        <dbReference type="ARBA" id="ARBA00004123"/>
    </source>
</evidence>
<dbReference type="InterPro" id="IPR043472">
    <property type="entry name" value="Macro_dom-like"/>
</dbReference>
<organism evidence="8 9">
    <name type="scientific">Lates calcarifer</name>
    <name type="common">Barramundi</name>
    <name type="synonym">Holocentrus calcarifer</name>
    <dbReference type="NCBI Taxonomy" id="8187"/>
    <lineage>
        <taxon>Eukaryota</taxon>
        <taxon>Metazoa</taxon>
        <taxon>Chordata</taxon>
        <taxon>Craniata</taxon>
        <taxon>Vertebrata</taxon>
        <taxon>Euteleostomi</taxon>
        <taxon>Actinopterygii</taxon>
        <taxon>Neopterygii</taxon>
        <taxon>Teleostei</taxon>
        <taxon>Neoteleostei</taxon>
        <taxon>Acanthomorphata</taxon>
        <taxon>Carangaria</taxon>
        <taxon>Carangaria incertae sedis</taxon>
        <taxon>Centropomidae</taxon>
        <taxon>Lates</taxon>
    </lineage>
</organism>
<dbReference type="GO" id="GO:0003950">
    <property type="term" value="F:NAD+ poly-ADP-ribosyltransferase activity"/>
    <property type="evidence" value="ECO:0007669"/>
    <property type="project" value="TreeGrafter"/>
</dbReference>
<reference evidence="9" key="1">
    <citation type="submission" date="2015-09" db="EMBL/GenBank/DDBJ databases">
        <authorList>
            <person name="Sai Rama Sridatta P."/>
        </authorList>
    </citation>
    <scope>NUCLEOTIDE SEQUENCE [LARGE SCALE GENOMIC DNA]</scope>
</reference>
<keyword evidence="5" id="KW-0539">Nucleus</keyword>
<dbReference type="InParanoid" id="A0A4W6GAI1"/>
<dbReference type="InterPro" id="IPR052056">
    <property type="entry name" value="Mono-ARTD/PARP"/>
</dbReference>
<keyword evidence="2" id="KW-0328">Glycosyltransferase</keyword>
<dbReference type="Gene3D" id="3.40.220.10">
    <property type="entry name" value="Leucine Aminopeptidase, subunit E, domain 1"/>
    <property type="match status" value="1"/>
</dbReference>
<dbReference type="PANTHER" id="PTHR14453">
    <property type="entry name" value="PARP/ZINC FINGER CCCH TYPE DOMAIN CONTAINING PROTEIN"/>
    <property type="match status" value="1"/>
</dbReference>
<dbReference type="SUPFAM" id="SSF52949">
    <property type="entry name" value="Macro domain-like"/>
    <property type="match status" value="1"/>
</dbReference>
<dbReference type="GO" id="GO:0010629">
    <property type="term" value="P:negative regulation of gene expression"/>
    <property type="evidence" value="ECO:0007669"/>
    <property type="project" value="TreeGrafter"/>
</dbReference>
<keyword evidence="9" id="KW-1185">Reference proteome</keyword>
<dbReference type="GeneTree" id="ENSGT00940000154311"/>
<dbReference type="Pfam" id="PF01661">
    <property type="entry name" value="Macro"/>
    <property type="match status" value="1"/>
</dbReference>
<dbReference type="PROSITE" id="PS51154">
    <property type="entry name" value="MACRO"/>
    <property type="match status" value="1"/>
</dbReference>
<comment type="subcellular location">
    <subcellularLocation>
        <location evidence="1">Nucleus</location>
    </subcellularLocation>
</comment>
<dbReference type="STRING" id="8187.ENSLCAP00010060270"/>
<sequence length="308" mass="33874">MFALKQRKLELDNFVLDLLKNEDPEELTKALLTSKGINAAFEINAQRIQLFAASDRDLIDAEDHLRNLLISQHVDVEDSNVLKKPEWQQLVSQLEDANSKSLEIAVCKADMCSYPVNAVVNASNQDLKHNGGLAGALLSAAGPQLQVECDQIVNSRGQLKPGDCVITNAGGKLCCKYVIHAVGPKFDPAKTSKVLAQLKKAVKGSLELAEQRSCISVALPAISRSQGFNLSLCAATIVKHLKKVVIILFPGDAQTIQVRKQEELCSTSMTRRFNDKFCVFFYFCFCNTFLIFVGALVEDISLILSPDF</sequence>
<reference evidence="8" key="3">
    <citation type="submission" date="2025-09" db="UniProtKB">
        <authorList>
            <consortium name="Ensembl"/>
        </authorList>
    </citation>
    <scope>IDENTIFICATION</scope>
</reference>
<keyword evidence="4" id="KW-0520">NAD</keyword>
<feature type="domain" description="Macro" evidence="7">
    <location>
        <begin position="91"/>
        <end position="267"/>
    </location>
</feature>
<dbReference type="InterPro" id="IPR002589">
    <property type="entry name" value="Macro_dom"/>
</dbReference>
<dbReference type="Proteomes" id="UP000314980">
    <property type="component" value="Unassembled WGS sequence"/>
</dbReference>
<dbReference type="GO" id="GO:0003714">
    <property type="term" value="F:transcription corepressor activity"/>
    <property type="evidence" value="ECO:0007669"/>
    <property type="project" value="TreeGrafter"/>
</dbReference>
<dbReference type="Pfam" id="PF23251">
    <property type="entry name" value="KH_PARP14_4"/>
    <property type="match status" value="1"/>
</dbReference>
<dbReference type="GO" id="GO:0070212">
    <property type="term" value="P:protein poly-ADP-ribosylation"/>
    <property type="evidence" value="ECO:0007669"/>
    <property type="project" value="TreeGrafter"/>
</dbReference>
<evidence type="ECO:0000313" key="8">
    <source>
        <dbReference type="Ensembl" id="ENSLCAP00010060270.1"/>
    </source>
</evidence>
<feature type="transmembrane region" description="Helical" evidence="6">
    <location>
        <begin position="277"/>
        <end position="297"/>
    </location>
</feature>
<dbReference type="CDD" id="cd02907">
    <property type="entry name" value="Macro_Af1521_BAL-like"/>
    <property type="match status" value="1"/>
</dbReference>
<keyword evidence="6" id="KW-0472">Membrane</keyword>
<proteinExistence type="predicted"/>
<accession>A0A4W6GAI1</accession>
<dbReference type="GO" id="GO:0005737">
    <property type="term" value="C:cytoplasm"/>
    <property type="evidence" value="ECO:0007669"/>
    <property type="project" value="TreeGrafter"/>
</dbReference>